<evidence type="ECO:0000313" key="2">
    <source>
        <dbReference type="Proteomes" id="UP000799444"/>
    </source>
</evidence>
<dbReference type="EMBL" id="ML996328">
    <property type="protein sequence ID" value="KAF2727502.1"/>
    <property type="molecule type" value="Genomic_DNA"/>
</dbReference>
<name>A0A9P4QHP8_9PLEO</name>
<dbReference type="Proteomes" id="UP000799444">
    <property type="component" value="Unassembled WGS sequence"/>
</dbReference>
<dbReference type="Gene3D" id="3.40.50.720">
    <property type="entry name" value="NAD(P)-binding Rossmann-like Domain"/>
    <property type="match status" value="1"/>
</dbReference>
<keyword evidence="2" id="KW-1185">Reference proteome</keyword>
<evidence type="ECO:0000313" key="1">
    <source>
        <dbReference type="EMBL" id="KAF2727502.1"/>
    </source>
</evidence>
<dbReference type="AlphaFoldDB" id="A0A9P4QHP8"/>
<dbReference type="OrthoDB" id="446809at2759"/>
<proteinExistence type="predicted"/>
<protein>
    <submittedName>
        <fullName evidence="1">Uncharacterized protein</fullName>
    </submittedName>
</protein>
<reference evidence="1" key="1">
    <citation type="journal article" date="2020" name="Stud. Mycol.">
        <title>101 Dothideomycetes genomes: a test case for predicting lifestyles and emergence of pathogens.</title>
        <authorList>
            <person name="Haridas S."/>
            <person name="Albert R."/>
            <person name="Binder M."/>
            <person name="Bloem J."/>
            <person name="Labutti K."/>
            <person name="Salamov A."/>
            <person name="Andreopoulos B."/>
            <person name="Baker S."/>
            <person name="Barry K."/>
            <person name="Bills G."/>
            <person name="Bluhm B."/>
            <person name="Cannon C."/>
            <person name="Castanera R."/>
            <person name="Culley D."/>
            <person name="Daum C."/>
            <person name="Ezra D."/>
            <person name="Gonzalez J."/>
            <person name="Henrissat B."/>
            <person name="Kuo A."/>
            <person name="Liang C."/>
            <person name="Lipzen A."/>
            <person name="Lutzoni F."/>
            <person name="Magnuson J."/>
            <person name="Mondo S."/>
            <person name="Nolan M."/>
            <person name="Ohm R."/>
            <person name="Pangilinan J."/>
            <person name="Park H.-J."/>
            <person name="Ramirez L."/>
            <person name="Alfaro M."/>
            <person name="Sun H."/>
            <person name="Tritt A."/>
            <person name="Yoshinaga Y."/>
            <person name="Zwiers L.-H."/>
            <person name="Turgeon B."/>
            <person name="Goodwin S."/>
            <person name="Spatafora J."/>
            <person name="Crous P."/>
            <person name="Grigoriev I."/>
        </authorList>
    </citation>
    <scope>NUCLEOTIDE SEQUENCE</scope>
    <source>
        <strain evidence="1">CBS 125425</strain>
    </source>
</reference>
<gene>
    <name evidence="1" type="ORF">EJ04DRAFT_517209</name>
</gene>
<sequence length="75" mass="8307">MRCGDGHKVRAGSGWAKLTYLPYMKASPYYEITGVLNSSQESSQRAIKTFGLSGTAKSFVDIDSWSTNRDCTNHK</sequence>
<organism evidence="1 2">
    <name type="scientific">Polyplosphaeria fusca</name>
    <dbReference type="NCBI Taxonomy" id="682080"/>
    <lineage>
        <taxon>Eukaryota</taxon>
        <taxon>Fungi</taxon>
        <taxon>Dikarya</taxon>
        <taxon>Ascomycota</taxon>
        <taxon>Pezizomycotina</taxon>
        <taxon>Dothideomycetes</taxon>
        <taxon>Pleosporomycetidae</taxon>
        <taxon>Pleosporales</taxon>
        <taxon>Tetraplosphaeriaceae</taxon>
        <taxon>Polyplosphaeria</taxon>
    </lineage>
</organism>
<comment type="caution">
    <text evidence="1">The sequence shown here is derived from an EMBL/GenBank/DDBJ whole genome shotgun (WGS) entry which is preliminary data.</text>
</comment>
<accession>A0A9P4QHP8</accession>